<feature type="region of interest" description="Disordered" evidence="1">
    <location>
        <begin position="1"/>
        <end position="28"/>
    </location>
</feature>
<protein>
    <submittedName>
        <fullName evidence="2">Uncharacterized protein</fullName>
    </submittedName>
</protein>
<dbReference type="AlphaFoldDB" id="A0A0B7C2P9"/>
<evidence type="ECO:0000313" key="2">
    <source>
        <dbReference type="EMBL" id="CEK99468.1"/>
    </source>
</evidence>
<gene>
    <name evidence="2" type="primary">ORF221323</name>
</gene>
<feature type="non-terminal residue" evidence="2">
    <location>
        <position position="1"/>
    </location>
</feature>
<accession>A0A0B7C2P9</accession>
<reference evidence="2" key="1">
    <citation type="submission" date="2014-12" db="EMBL/GenBank/DDBJ databases">
        <title>Insight into the proteome of Arion vulgaris.</title>
        <authorList>
            <person name="Aradska J."/>
            <person name="Bulat T."/>
            <person name="Smidak R."/>
            <person name="Sarate P."/>
            <person name="Gangsoo J."/>
            <person name="Sialana F."/>
            <person name="Bilban M."/>
            <person name="Lubec G."/>
        </authorList>
    </citation>
    <scope>NUCLEOTIDE SEQUENCE</scope>
    <source>
        <tissue evidence="2">Skin</tissue>
    </source>
</reference>
<feature type="compositionally biased region" description="Polar residues" evidence="1">
    <location>
        <begin position="1"/>
        <end position="24"/>
    </location>
</feature>
<organism evidence="2">
    <name type="scientific">Arion vulgaris</name>
    <dbReference type="NCBI Taxonomy" id="1028688"/>
    <lineage>
        <taxon>Eukaryota</taxon>
        <taxon>Metazoa</taxon>
        <taxon>Spiralia</taxon>
        <taxon>Lophotrochozoa</taxon>
        <taxon>Mollusca</taxon>
        <taxon>Gastropoda</taxon>
        <taxon>Heterobranchia</taxon>
        <taxon>Euthyneura</taxon>
        <taxon>Panpulmonata</taxon>
        <taxon>Eupulmonata</taxon>
        <taxon>Stylommatophora</taxon>
        <taxon>Helicina</taxon>
        <taxon>Arionoidea</taxon>
        <taxon>Arionidae</taxon>
        <taxon>Arion</taxon>
    </lineage>
</organism>
<sequence length="111" mass="12689">ESSRLPRTSNASIQREETSTTPSKSRARLVRSFSRKLHRSIKTMTPEENKFRLESTTMMSQSFSGQPDNGLLKDNYTKYKNNSTRRSIGHISTGFRVPSVPALKSRNQLNR</sequence>
<proteinExistence type="predicted"/>
<name>A0A0B7C2P9_9EUPU</name>
<evidence type="ECO:0000256" key="1">
    <source>
        <dbReference type="SAM" id="MobiDB-lite"/>
    </source>
</evidence>
<feature type="non-terminal residue" evidence="2">
    <location>
        <position position="111"/>
    </location>
</feature>
<dbReference type="EMBL" id="HACG01052597">
    <property type="protein sequence ID" value="CEK99468.1"/>
    <property type="molecule type" value="Transcribed_RNA"/>
</dbReference>